<sequence length="208" mass="23769">MDADPSTARMTPFEAARMIAVPAQPSPELKTWAADMAGVATSRDRECFMRIYDHFMPRLCRYLSGLGAPDGVAEDLAQEVLLKLWNRAELYDPARSSLGTWLYRVARNLHIDRVRREHIWVHAHEVVEQAAEEEDGGGSLAERHTEHVRLKQRLDELSATQARLIRMSYFEAKTHAEIANELHMPLGTVKSHIRRAFLQLQSLMGERQ</sequence>
<dbReference type="GO" id="GO:0003677">
    <property type="term" value="F:DNA binding"/>
    <property type="evidence" value="ECO:0007669"/>
    <property type="project" value="InterPro"/>
</dbReference>
<feature type="domain" description="RNA polymerase sigma-70 region 2" evidence="5">
    <location>
        <begin position="51"/>
        <end position="117"/>
    </location>
</feature>
<dbReference type="RefSeq" id="WP_259260014.1">
    <property type="nucleotide sequence ID" value="NZ_JANUEK010000002.1"/>
</dbReference>
<comment type="caution">
    <text evidence="7">The sequence shown here is derived from an EMBL/GenBank/DDBJ whole genome shotgun (WGS) entry which is preliminary data.</text>
</comment>
<evidence type="ECO:0000313" key="7">
    <source>
        <dbReference type="EMBL" id="MCS4279245.1"/>
    </source>
</evidence>
<dbReference type="EMBL" id="JANUEK010000002">
    <property type="protein sequence ID" value="MCS4279245.1"/>
    <property type="molecule type" value="Genomic_DNA"/>
</dbReference>
<name>A0AAW5PG20_9GAMM</name>
<dbReference type="SUPFAM" id="SSF88946">
    <property type="entry name" value="Sigma2 domain of RNA polymerase sigma factors"/>
    <property type="match status" value="1"/>
</dbReference>
<protein>
    <submittedName>
        <fullName evidence="7">RNA polymerase sigma-70 factor (ECF subfamily)</fullName>
    </submittedName>
</protein>
<evidence type="ECO:0000313" key="8">
    <source>
        <dbReference type="Proteomes" id="UP001320691"/>
    </source>
</evidence>
<keyword evidence="2" id="KW-0805">Transcription regulation</keyword>
<organism evidence="7 8">
    <name type="scientific">Stenotrophomonas rhizophila</name>
    <dbReference type="NCBI Taxonomy" id="216778"/>
    <lineage>
        <taxon>Bacteria</taxon>
        <taxon>Pseudomonadati</taxon>
        <taxon>Pseudomonadota</taxon>
        <taxon>Gammaproteobacteria</taxon>
        <taxon>Lysobacterales</taxon>
        <taxon>Lysobacteraceae</taxon>
        <taxon>Stenotrophomonas</taxon>
    </lineage>
</organism>
<dbReference type="GO" id="GO:0006352">
    <property type="term" value="P:DNA-templated transcription initiation"/>
    <property type="evidence" value="ECO:0007669"/>
    <property type="project" value="InterPro"/>
</dbReference>
<dbReference type="PANTHER" id="PTHR43133:SF62">
    <property type="entry name" value="RNA POLYMERASE SIGMA FACTOR SIGZ"/>
    <property type="match status" value="1"/>
</dbReference>
<dbReference type="GO" id="GO:0016987">
    <property type="term" value="F:sigma factor activity"/>
    <property type="evidence" value="ECO:0007669"/>
    <property type="project" value="UniProtKB-KW"/>
</dbReference>
<evidence type="ECO:0000259" key="5">
    <source>
        <dbReference type="Pfam" id="PF04542"/>
    </source>
</evidence>
<evidence type="ECO:0000256" key="2">
    <source>
        <dbReference type="ARBA" id="ARBA00023015"/>
    </source>
</evidence>
<dbReference type="NCBIfam" id="TIGR02937">
    <property type="entry name" value="sigma70-ECF"/>
    <property type="match status" value="1"/>
</dbReference>
<dbReference type="Pfam" id="PF08281">
    <property type="entry name" value="Sigma70_r4_2"/>
    <property type="match status" value="1"/>
</dbReference>
<dbReference type="Gene3D" id="1.10.1740.10">
    <property type="match status" value="1"/>
</dbReference>
<dbReference type="AlphaFoldDB" id="A0AAW5PG20"/>
<evidence type="ECO:0000256" key="1">
    <source>
        <dbReference type="ARBA" id="ARBA00010641"/>
    </source>
</evidence>
<comment type="similarity">
    <text evidence="1">Belongs to the sigma-70 factor family. ECF subfamily.</text>
</comment>
<keyword evidence="4" id="KW-0804">Transcription</keyword>
<evidence type="ECO:0000256" key="4">
    <source>
        <dbReference type="ARBA" id="ARBA00023163"/>
    </source>
</evidence>
<gene>
    <name evidence="7" type="ORF">M2412_001212</name>
</gene>
<dbReference type="InterPro" id="IPR013324">
    <property type="entry name" value="RNA_pol_sigma_r3/r4-like"/>
</dbReference>
<evidence type="ECO:0000256" key="3">
    <source>
        <dbReference type="ARBA" id="ARBA00023082"/>
    </source>
</evidence>
<dbReference type="InterPro" id="IPR036388">
    <property type="entry name" value="WH-like_DNA-bd_sf"/>
</dbReference>
<dbReference type="CDD" id="cd06171">
    <property type="entry name" value="Sigma70_r4"/>
    <property type="match status" value="1"/>
</dbReference>
<keyword evidence="3" id="KW-0731">Sigma factor</keyword>
<dbReference type="InterPro" id="IPR013249">
    <property type="entry name" value="RNA_pol_sigma70_r4_t2"/>
</dbReference>
<accession>A0AAW5PG20</accession>
<dbReference type="Pfam" id="PF04542">
    <property type="entry name" value="Sigma70_r2"/>
    <property type="match status" value="1"/>
</dbReference>
<dbReference type="InterPro" id="IPR013325">
    <property type="entry name" value="RNA_pol_sigma_r2"/>
</dbReference>
<reference evidence="7" key="1">
    <citation type="submission" date="2022-08" db="EMBL/GenBank/DDBJ databases">
        <title>Genomic analyses of the natural microbiome of Caenorhabditis elegans.</title>
        <authorList>
            <person name="Samuel B."/>
        </authorList>
    </citation>
    <scope>NUCLEOTIDE SEQUENCE</scope>
    <source>
        <strain evidence="7">BIGb0277</strain>
    </source>
</reference>
<dbReference type="Proteomes" id="UP001320691">
    <property type="component" value="Unassembled WGS sequence"/>
</dbReference>
<dbReference type="InterPro" id="IPR014284">
    <property type="entry name" value="RNA_pol_sigma-70_dom"/>
</dbReference>
<proteinExistence type="inferred from homology"/>
<evidence type="ECO:0000259" key="6">
    <source>
        <dbReference type="Pfam" id="PF08281"/>
    </source>
</evidence>
<dbReference type="PANTHER" id="PTHR43133">
    <property type="entry name" value="RNA POLYMERASE ECF-TYPE SIGMA FACTO"/>
    <property type="match status" value="1"/>
</dbReference>
<dbReference type="InterPro" id="IPR039425">
    <property type="entry name" value="RNA_pol_sigma-70-like"/>
</dbReference>
<feature type="domain" description="RNA polymerase sigma factor 70 region 4 type 2" evidence="6">
    <location>
        <begin position="149"/>
        <end position="200"/>
    </location>
</feature>
<dbReference type="InterPro" id="IPR007627">
    <property type="entry name" value="RNA_pol_sigma70_r2"/>
</dbReference>
<dbReference type="SUPFAM" id="SSF88659">
    <property type="entry name" value="Sigma3 and sigma4 domains of RNA polymerase sigma factors"/>
    <property type="match status" value="1"/>
</dbReference>
<dbReference type="Gene3D" id="1.10.10.10">
    <property type="entry name" value="Winged helix-like DNA-binding domain superfamily/Winged helix DNA-binding domain"/>
    <property type="match status" value="1"/>
</dbReference>